<comment type="caution">
    <text evidence="1">The sequence shown here is derived from an EMBL/GenBank/DDBJ whole genome shotgun (WGS) entry which is preliminary data.</text>
</comment>
<keyword evidence="1" id="KW-0238">DNA-binding</keyword>
<protein>
    <submittedName>
        <fullName evidence="1">Winged helix DNA-binding protein</fullName>
    </submittedName>
</protein>
<organism evidence="1 2">
    <name type="scientific">Frondihabitans australicus</name>
    <dbReference type="NCBI Taxonomy" id="386892"/>
    <lineage>
        <taxon>Bacteria</taxon>
        <taxon>Bacillati</taxon>
        <taxon>Actinomycetota</taxon>
        <taxon>Actinomycetes</taxon>
        <taxon>Micrococcales</taxon>
        <taxon>Microbacteriaceae</taxon>
        <taxon>Frondihabitans</taxon>
    </lineage>
</organism>
<evidence type="ECO:0000313" key="1">
    <source>
        <dbReference type="EMBL" id="RKR73015.1"/>
    </source>
</evidence>
<dbReference type="EMBL" id="RBKS01000001">
    <property type="protein sequence ID" value="RKR73015.1"/>
    <property type="molecule type" value="Genomic_DNA"/>
</dbReference>
<dbReference type="PANTHER" id="PTHR38479">
    <property type="entry name" value="LMO0824 PROTEIN"/>
    <property type="match status" value="1"/>
</dbReference>
<proteinExistence type="predicted"/>
<sequence length="380" mass="40834">MGIRDVARRRLVAQGIARDPSDADDPAPTLAEVAASQLATQAQDLPGAKWALGLRARATEVEVDAALADGTVVRTWPARGTLMITARADVRWLTELLAPRAFGAAASVWRRDGLTPDDFVRASDIARAELRGRSLARDALLEVWRANGIETTKNRGSHLLRQLAGEALIVFGPPTTNPKTGAAVQTFALLADHAPEAEPRDRDDALRELAVRYFTGHGPATVRDLAWWSGLTIADCRRAVDLAGDALARCDVTGQEPGPQDREALLTSAAHPPSIAEPGDVRILPPFDELLVGYADRAAHLDEGDFAKVVPASNGLFRPVVTVDGRVVGTWRRTLVKNDAVDVAVETFRPLDAAVEAAIDARVDEYARFAARSRYEAASG</sequence>
<dbReference type="InterPro" id="IPR009351">
    <property type="entry name" value="AlkZ-like"/>
</dbReference>
<gene>
    <name evidence="1" type="ORF">C8E83_0097</name>
</gene>
<dbReference type="GO" id="GO:0003677">
    <property type="term" value="F:DNA binding"/>
    <property type="evidence" value="ECO:0007669"/>
    <property type="project" value="UniProtKB-KW"/>
</dbReference>
<dbReference type="PANTHER" id="PTHR38479:SF2">
    <property type="entry name" value="WINGED HELIX DNA-BINDING DOMAIN-CONTAINING PROTEIN"/>
    <property type="match status" value="1"/>
</dbReference>
<reference evidence="1 2" key="1">
    <citation type="submission" date="2018-10" db="EMBL/GenBank/DDBJ databases">
        <title>Sequencing the genomes of 1000 actinobacteria strains.</title>
        <authorList>
            <person name="Klenk H.-P."/>
        </authorList>
    </citation>
    <scope>NUCLEOTIDE SEQUENCE [LARGE SCALE GENOMIC DNA]</scope>
    <source>
        <strain evidence="1 2">DSM 17894</strain>
    </source>
</reference>
<keyword evidence="2" id="KW-1185">Reference proteome</keyword>
<name>A0A495ID39_9MICO</name>
<dbReference type="Pfam" id="PF06224">
    <property type="entry name" value="AlkZ-like"/>
    <property type="match status" value="1"/>
</dbReference>
<evidence type="ECO:0000313" key="2">
    <source>
        <dbReference type="Proteomes" id="UP000280008"/>
    </source>
</evidence>
<dbReference type="Proteomes" id="UP000280008">
    <property type="component" value="Unassembled WGS sequence"/>
</dbReference>
<dbReference type="AlphaFoldDB" id="A0A495ID39"/>
<accession>A0A495ID39</accession>